<feature type="signal peptide" evidence="1">
    <location>
        <begin position="1"/>
        <end position="21"/>
    </location>
</feature>
<comment type="caution">
    <text evidence="2">The sequence shown here is derived from an EMBL/GenBank/DDBJ whole genome shotgun (WGS) entry which is preliminary data.</text>
</comment>
<reference evidence="2 3" key="1">
    <citation type="submission" date="2019-05" db="EMBL/GenBank/DDBJ databases">
        <title>Genome sequences of Thalassotalea litorea 1K03283.</title>
        <authorList>
            <person name="Zhang D."/>
        </authorList>
    </citation>
    <scope>NUCLEOTIDE SEQUENCE [LARGE SCALE GENOMIC DNA]</scope>
    <source>
        <strain evidence="2 3">MCCC 1K03283</strain>
    </source>
</reference>
<keyword evidence="1" id="KW-0732">Signal</keyword>
<sequence length="169" mass="19360">MIKINLYIFVSSCLLSYSTFANTLLKLDQEMIMSINDHLSETTSNCNFSQSTKYYYGETKFFNYSVVDNKEVVQEQSYSEAMSEFKVAMDSCYVSLAKEKPISEKIEISESGQEAIFNSEALHYLKSTDGRFFESHNKGKTIFKIVDGKVKIVETHYKGLSIKEIEKVP</sequence>
<accession>A0A5R9IMZ4</accession>
<keyword evidence="3" id="KW-1185">Reference proteome</keyword>
<organism evidence="2 3">
    <name type="scientific">Thalassotalea litorea</name>
    <dbReference type="NCBI Taxonomy" id="2020715"/>
    <lineage>
        <taxon>Bacteria</taxon>
        <taxon>Pseudomonadati</taxon>
        <taxon>Pseudomonadota</taxon>
        <taxon>Gammaproteobacteria</taxon>
        <taxon>Alteromonadales</taxon>
        <taxon>Colwelliaceae</taxon>
        <taxon>Thalassotalea</taxon>
    </lineage>
</organism>
<dbReference type="RefSeq" id="WP_138321212.1">
    <property type="nucleotide sequence ID" value="NZ_VCBC01000017.1"/>
</dbReference>
<evidence type="ECO:0000313" key="3">
    <source>
        <dbReference type="Proteomes" id="UP000307790"/>
    </source>
</evidence>
<evidence type="ECO:0000313" key="2">
    <source>
        <dbReference type="EMBL" id="TLU61359.1"/>
    </source>
</evidence>
<dbReference type="EMBL" id="VCBC01000017">
    <property type="protein sequence ID" value="TLU61359.1"/>
    <property type="molecule type" value="Genomic_DNA"/>
</dbReference>
<protein>
    <submittedName>
        <fullName evidence="2">Uncharacterized protein</fullName>
    </submittedName>
</protein>
<proteinExistence type="predicted"/>
<dbReference type="AlphaFoldDB" id="A0A5R9IMZ4"/>
<gene>
    <name evidence="2" type="ORF">FE810_15215</name>
</gene>
<feature type="chain" id="PRO_5024363254" evidence="1">
    <location>
        <begin position="22"/>
        <end position="169"/>
    </location>
</feature>
<name>A0A5R9IMZ4_9GAMM</name>
<evidence type="ECO:0000256" key="1">
    <source>
        <dbReference type="SAM" id="SignalP"/>
    </source>
</evidence>
<dbReference type="Proteomes" id="UP000307790">
    <property type="component" value="Unassembled WGS sequence"/>
</dbReference>